<dbReference type="GO" id="GO:0019243">
    <property type="term" value="P:methylglyoxal catabolic process to D-lactate via S-lactoyl-glutathione"/>
    <property type="evidence" value="ECO:0007669"/>
    <property type="project" value="InterPro"/>
</dbReference>
<dbReference type="Pfam" id="PF00753">
    <property type="entry name" value="Lactamase_B"/>
    <property type="match status" value="1"/>
</dbReference>
<dbReference type="GO" id="GO:0004416">
    <property type="term" value="F:hydroxyacylglutathione hydrolase activity"/>
    <property type="evidence" value="ECO:0007669"/>
    <property type="project" value="InterPro"/>
</dbReference>
<proteinExistence type="inferred from homology"/>
<dbReference type="GO" id="GO:0005739">
    <property type="term" value="C:mitochondrion"/>
    <property type="evidence" value="ECO:0007669"/>
    <property type="project" value="TreeGrafter"/>
</dbReference>
<evidence type="ECO:0000313" key="7">
    <source>
        <dbReference type="EMBL" id="KAH3706182.1"/>
    </source>
</evidence>
<name>A0A9D3YWQ6_DREPO</name>
<dbReference type="SMART" id="SM00849">
    <property type="entry name" value="Lactamase_B"/>
    <property type="match status" value="1"/>
</dbReference>
<evidence type="ECO:0000256" key="5">
    <source>
        <dbReference type="ARBA" id="ARBA00022833"/>
    </source>
</evidence>
<keyword evidence="3" id="KW-0479">Metal-binding</keyword>
<dbReference type="InterPro" id="IPR001279">
    <property type="entry name" value="Metallo-B-lactamas"/>
</dbReference>
<dbReference type="GO" id="GO:0046872">
    <property type="term" value="F:metal ion binding"/>
    <property type="evidence" value="ECO:0007669"/>
    <property type="project" value="UniProtKB-KW"/>
</dbReference>
<reference evidence="7" key="1">
    <citation type="journal article" date="2019" name="bioRxiv">
        <title>The Genome of the Zebra Mussel, Dreissena polymorpha: A Resource for Invasive Species Research.</title>
        <authorList>
            <person name="McCartney M.A."/>
            <person name="Auch B."/>
            <person name="Kono T."/>
            <person name="Mallez S."/>
            <person name="Zhang Y."/>
            <person name="Obille A."/>
            <person name="Becker A."/>
            <person name="Abrahante J.E."/>
            <person name="Garbe J."/>
            <person name="Badalamenti J.P."/>
            <person name="Herman A."/>
            <person name="Mangelson H."/>
            <person name="Liachko I."/>
            <person name="Sullivan S."/>
            <person name="Sone E.D."/>
            <person name="Koren S."/>
            <person name="Silverstein K.A.T."/>
            <person name="Beckman K.B."/>
            <person name="Gohl D.M."/>
        </authorList>
    </citation>
    <scope>NUCLEOTIDE SEQUENCE</scope>
    <source>
        <strain evidence="7">Duluth1</strain>
        <tissue evidence="7">Whole animal</tissue>
    </source>
</reference>
<organism evidence="7 8">
    <name type="scientific">Dreissena polymorpha</name>
    <name type="common">Zebra mussel</name>
    <name type="synonym">Mytilus polymorpha</name>
    <dbReference type="NCBI Taxonomy" id="45954"/>
    <lineage>
        <taxon>Eukaryota</taxon>
        <taxon>Metazoa</taxon>
        <taxon>Spiralia</taxon>
        <taxon>Lophotrochozoa</taxon>
        <taxon>Mollusca</taxon>
        <taxon>Bivalvia</taxon>
        <taxon>Autobranchia</taxon>
        <taxon>Heteroconchia</taxon>
        <taxon>Euheterodonta</taxon>
        <taxon>Imparidentia</taxon>
        <taxon>Neoheterodontei</taxon>
        <taxon>Myida</taxon>
        <taxon>Dreissenoidea</taxon>
        <taxon>Dreissenidae</taxon>
        <taxon>Dreissena</taxon>
    </lineage>
</organism>
<dbReference type="Gene3D" id="3.60.15.10">
    <property type="entry name" value="Ribonuclease Z/Hydroxyacylglutathione hydrolase-like"/>
    <property type="match status" value="1"/>
</dbReference>
<dbReference type="OrthoDB" id="449487at2759"/>
<evidence type="ECO:0000256" key="3">
    <source>
        <dbReference type="ARBA" id="ARBA00022723"/>
    </source>
</evidence>
<keyword evidence="4" id="KW-0378">Hydrolase</keyword>
<dbReference type="EMBL" id="JAIWYP010000014">
    <property type="protein sequence ID" value="KAH3706182.1"/>
    <property type="molecule type" value="Genomic_DNA"/>
</dbReference>
<keyword evidence="8" id="KW-1185">Reference proteome</keyword>
<gene>
    <name evidence="7" type="ORF">DPMN_065563</name>
</gene>
<dbReference type="NCBIfam" id="TIGR03413">
    <property type="entry name" value="GSH_gloB"/>
    <property type="match status" value="1"/>
</dbReference>
<dbReference type="AlphaFoldDB" id="A0A9D3YWQ6"/>
<dbReference type="InterPro" id="IPR036866">
    <property type="entry name" value="RibonucZ/Hydroxyglut_hydro"/>
</dbReference>
<evidence type="ECO:0000259" key="6">
    <source>
        <dbReference type="SMART" id="SM00849"/>
    </source>
</evidence>
<dbReference type="PANTHER" id="PTHR11935">
    <property type="entry name" value="BETA LACTAMASE DOMAIN"/>
    <property type="match status" value="1"/>
</dbReference>
<comment type="caution">
    <text evidence="7">The sequence shown here is derived from an EMBL/GenBank/DDBJ whole genome shotgun (WGS) entry which is preliminary data.</text>
</comment>
<dbReference type="SUPFAM" id="SSF56281">
    <property type="entry name" value="Metallo-hydrolase/oxidoreductase"/>
    <property type="match status" value="1"/>
</dbReference>
<keyword evidence="5" id="KW-0862">Zinc</keyword>
<protein>
    <recommendedName>
        <fullName evidence="6">Metallo-beta-lactamase domain-containing protein</fullName>
    </recommendedName>
</protein>
<dbReference type="HAMAP" id="MF_01374">
    <property type="entry name" value="Glyoxalase_2"/>
    <property type="match status" value="1"/>
</dbReference>
<evidence type="ECO:0000256" key="4">
    <source>
        <dbReference type="ARBA" id="ARBA00022801"/>
    </source>
</evidence>
<dbReference type="InterPro" id="IPR035680">
    <property type="entry name" value="Clx_II_MBL"/>
</dbReference>
<dbReference type="Pfam" id="PF16123">
    <property type="entry name" value="HAGH_C"/>
    <property type="match status" value="1"/>
</dbReference>
<dbReference type="CDD" id="cd07723">
    <property type="entry name" value="hydroxyacylglutathione_hydrolase_MBL-fold"/>
    <property type="match status" value="1"/>
</dbReference>
<comment type="cofactor">
    <cofactor evidence="1">
        <name>Zn(2+)</name>
        <dbReference type="ChEBI" id="CHEBI:29105"/>
    </cofactor>
</comment>
<comment type="similarity">
    <text evidence="2">Belongs to the metallo-beta-lactamase superfamily. Glyoxalase II family.</text>
</comment>
<dbReference type="InterPro" id="IPR032282">
    <property type="entry name" value="HAGH_C"/>
</dbReference>
<evidence type="ECO:0000313" key="8">
    <source>
        <dbReference type="Proteomes" id="UP000828390"/>
    </source>
</evidence>
<dbReference type="PANTHER" id="PTHR11935:SF116">
    <property type="entry name" value="HYDROLASE PNKD-RELATED"/>
    <property type="match status" value="1"/>
</dbReference>
<accession>A0A9D3YWQ6</accession>
<dbReference type="InterPro" id="IPR017782">
    <property type="entry name" value="Hydroxyacylglutathione_Hdrlase"/>
</dbReference>
<feature type="domain" description="Metallo-beta-lactamase" evidence="6">
    <location>
        <begin position="63"/>
        <end position="225"/>
    </location>
</feature>
<evidence type="ECO:0000256" key="2">
    <source>
        <dbReference type="ARBA" id="ARBA00006759"/>
    </source>
</evidence>
<reference evidence="7" key="2">
    <citation type="submission" date="2020-11" db="EMBL/GenBank/DDBJ databases">
        <authorList>
            <person name="McCartney M.A."/>
            <person name="Auch B."/>
            <person name="Kono T."/>
            <person name="Mallez S."/>
            <person name="Becker A."/>
            <person name="Gohl D.M."/>
            <person name="Silverstein K.A.T."/>
            <person name="Koren S."/>
            <person name="Bechman K.B."/>
            <person name="Herman A."/>
            <person name="Abrahante J.E."/>
            <person name="Garbe J."/>
        </authorList>
    </citation>
    <scope>NUCLEOTIDE SEQUENCE</scope>
    <source>
        <strain evidence="7">Duluth1</strain>
        <tissue evidence="7">Whole animal</tissue>
    </source>
</reference>
<sequence length="325" mass="37036">MPKAKDCLFRIGYFLYTHTRFGRYYHGKDIQKARDKYDEDGHTVIEPTLFDKLEITPIPVALDNYAYIIMETESNTCVVIDVGDENAVIRFLDRMNVIPAAVLTTHKHWDHSAGNRGMRKRYPGLRVYGGYYDNVPDATNVLMDIETIKFGGLNFTAIHTPGHTTGHVSYFLDGKHLGAPDCLFSGDHLFLGGCGRMFEAPPAKMLKSLDMVGRLKRETLVWPGHEYALNNLEFACHIEPDNQHAREKLEWAKNKRQKRLKTCPSTVAEELLYNPFLRTSQASILKVVALTTEDEEEKLGPPSDETRALVLAELREQKDAFKYIQ</sequence>
<dbReference type="Proteomes" id="UP000828390">
    <property type="component" value="Unassembled WGS sequence"/>
</dbReference>
<evidence type="ECO:0000256" key="1">
    <source>
        <dbReference type="ARBA" id="ARBA00001947"/>
    </source>
</evidence>